<reference evidence="2 3" key="1">
    <citation type="submission" date="2020-08" db="EMBL/GenBank/DDBJ databases">
        <title>Bridging the membrane lipid divide: bacteria of the FCB group superphylum have the potential to synthesize archaeal ether lipids.</title>
        <authorList>
            <person name="Villanueva L."/>
            <person name="Von Meijenfeldt F.A.B."/>
            <person name="Westbye A.B."/>
            <person name="Yadav S."/>
            <person name="Hopmans E.C."/>
            <person name="Dutilh B.E."/>
            <person name="Sinninghe Damste J.S."/>
        </authorList>
    </citation>
    <scope>NUCLEOTIDE SEQUENCE [LARGE SCALE GENOMIC DNA]</scope>
    <source>
        <strain evidence="2">NIOZ-UU17</strain>
    </source>
</reference>
<sequence length="566" mass="63742">MKATESRYQETLPEEFLMVTLEKNLAALGHTNESFFQRICLPVDGSRVHFLKNGEIRYQIDQTLFPFVMKKEELEGTLNDVKGSENILLFGIGLGEQLDDLLKRFKKAKITAWDRDPWLIRLALMKADFSSYISSGRLELHMGADILDILDTAKTASIVGHPLLRSVYKNEWKLLQNGTAAKRAMICSGGLFVDDVSKALVGFGYTLYTLDVKGLSVEEISLAIRRFKPLVAFAVNYTNGLAELFESHGVDLVCWEVDPATDHPKPISTGSERAYIFTYRKANVEDFVNAGFNNVEHLPLASDIEKRSPTQLLPEEHDIYDTPLSFVGSSMLGNATSFRNIFLSQYRSYRGGSEDALEEGEQRLEEVLSMQRQDFSVYVIPDLLAKHFSGFVSHLSELTGAHDPFIMVGEIAAAEKRINYIANLGSLGVKVWGDDGWRSAERYGVKYMGSAGHTFEINKIYGASSINVDINRLFQMDIIPMRIFDIMACGGFVLAEYSRELAGLFEIGREIETYRTYDELASKAAYYLDHESEALKIVERGMDAVRKNHKISARVEHMLKTCTQKT</sequence>
<evidence type="ECO:0000259" key="1">
    <source>
        <dbReference type="Pfam" id="PF13524"/>
    </source>
</evidence>
<protein>
    <submittedName>
        <fullName evidence="2">Glycosyltransferase</fullName>
    </submittedName>
</protein>
<organism evidence="2 3">
    <name type="scientific">Candidatus Desulfatibia vada</name>
    <dbReference type="NCBI Taxonomy" id="2841696"/>
    <lineage>
        <taxon>Bacteria</taxon>
        <taxon>Pseudomonadati</taxon>
        <taxon>Thermodesulfobacteriota</taxon>
        <taxon>Desulfobacteria</taxon>
        <taxon>Desulfobacterales</taxon>
        <taxon>Desulfobacterales incertae sedis</taxon>
        <taxon>Candidatus Desulfatibia</taxon>
    </lineage>
</organism>
<accession>A0A8J6NV18</accession>
<dbReference type="Proteomes" id="UP000605201">
    <property type="component" value="Unassembled WGS sequence"/>
</dbReference>
<comment type="caution">
    <text evidence="2">The sequence shown here is derived from an EMBL/GenBank/DDBJ whole genome shotgun (WGS) entry which is preliminary data.</text>
</comment>
<dbReference type="EMBL" id="JACNIG010000350">
    <property type="protein sequence ID" value="MBC8433889.1"/>
    <property type="molecule type" value="Genomic_DNA"/>
</dbReference>
<dbReference type="AlphaFoldDB" id="A0A8J6NV18"/>
<evidence type="ECO:0000313" key="3">
    <source>
        <dbReference type="Proteomes" id="UP000605201"/>
    </source>
</evidence>
<dbReference type="InterPro" id="IPR055259">
    <property type="entry name" value="YkvP/CgeB_Glyco_trans-like"/>
</dbReference>
<dbReference type="Pfam" id="PF13524">
    <property type="entry name" value="Glyco_trans_1_2"/>
    <property type="match status" value="1"/>
</dbReference>
<gene>
    <name evidence="2" type="ORF">H8D96_18410</name>
</gene>
<feature type="domain" description="Spore protein YkvP/CgeB glycosyl transferase-like" evidence="1">
    <location>
        <begin position="424"/>
        <end position="559"/>
    </location>
</feature>
<evidence type="ECO:0000313" key="2">
    <source>
        <dbReference type="EMBL" id="MBC8433889.1"/>
    </source>
</evidence>
<proteinExistence type="predicted"/>
<name>A0A8J6NV18_9BACT</name>